<keyword evidence="2" id="KW-0732">Signal</keyword>
<dbReference type="PANTHER" id="PTHR34222:SF100">
    <property type="entry name" value="CCHC-TYPE DOMAIN-CONTAINING PROTEIN"/>
    <property type="match status" value="1"/>
</dbReference>
<dbReference type="Pfam" id="PF23134">
    <property type="entry name" value="TRIP4_3rd"/>
    <property type="match status" value="1"/>
</dbReference>
<dbReference type="AlphaFoldDB" id="A0A3S3NI36"/>
<protein>
    <submittedName>
        <fullName evidence="4">Retrovirus-related Pol polyprotein from transposon TNT 1-94</fullName>
    </submittedName>
</protein>
<feature type="domain" description="CCHC-type" evidence="3">
    <location>
        <begin position="334"/>
        <end position="348"/>
    </location>
</feature>
<dbReference type="GO" id="GO:0008270">
    <property type="term" value="F:zinc ion binding"/>
    <property type="evidence" value="ECO:0007669"/>
    <property type="project" value="UniProtKB-KW"/>
</dbReference>
<accession>A0A3S3NI36</accession>
<keyword evidence="1" id="KW-0479">Metal-binding</keyword>
<dbReference type="GO" id="GO:0003676">
    <property type="term" value="F:nucleic acid binding"/>
    <property type="evidence" value="ECO:0007669"/>
    <property type="project" value="InterPro"/>
</dbReference>
<sequence length="374" mass="42746">MTTVRLLLAIVASQSWPLYQMDVKNAFLHGDLKEDVYMRIPQGVTSPSKKSVCHLCRSLYGLKQAPRAWFKTFRDRLGTIDFTQSPYDPSLFLSHASTGFTVLLVYVDDVIITGTDDAMIKSLQASLRDSFHMKDLGPLHYFLGLEPIHDVSSPPSSDSREANYPEKELLRKKQQEIEEAECARRSKVVVTFDLVGRKDNSAQRFHLEHELSQFTQGTLSIQEYYSQFICLWTDYTEIIYSSLPDASIAVVQTIHSTSQRDQFLIKLRPDFEQICSNLMSRVPSPSIDSCFRELPREECLTTQAALQQALSTGPLIMAYVACSHQHNRDITKVRCYSCQKYGHVATQCNHKYCSYCKRKGHVLSECRHRAQTYS</sequence>
<organism evidence="4 5">
    <name type="scientific">Cinnamomum micranthum f. kanehirae</name>
    <dbReference type="NCBI Taxonomy" id="337451"/>
    <lineage>
        <taxon>Eukaryota</taxon>
        <taxon>Viridiplantae</taxon>
        <taxon>Streptophyta</taxon>
        <taxon>Embryophyta</taxon>
        <taxon>Tracheophyta</taxon>
        <taxon>Spermatophyta</taxon>
        <taxon>Magnoliopsida</taxon>
        <taxon>Magnoliidae</taxon>
        <taxon>Laurales</taxon>
        <taxon>Lauraceae</taxon>
        <taxon>Cinnamomum</taxon>
    </lineage>
</organism>
<dbReference type="InterPro" id="IPR013103">
    <property type="entry name" value="RVT_2"/>
</dbReference>
<keyword evidence="1" id="KW-0862">Zinc</keyword>
<keyword evidence="5" id="KW-1185">Reference proteome</keyword>
<feature type="signal peptide" evidence="2">
    <location>
        <begin position="1"/>
        <end position="17"/>
    </location>
</feature>
<dbReference type="PROSITE" id="PS50158">
    <property type="entry name" value="ZF_CCHC"/>
    <property type="match status" value="1"/>
</dbReference>
<dbReference type="InterPro" id="IPR056993">
    <property type="entry name" value="TRIP4_3rd_dom"/>
</dbReference>
<reference evidence="4 5" key="1">
    <citation type="journal article" date="2019" name="Nat. Plants">
        <title>Stout camphor tree genome fills gaps in understanding of flowering plant genome evolution.</title>
        <authorList>
            <person name="Chaw S.M."/>
            <person name="Liu Y.C."/>
            <person name="Wu Y.W."/>
            <person name="Wang H.Y."/>
            <person name="Lin C.I."/>
            <person name="Wu C.S."/>
            <person name="Ke H.M."/>
            <person name="Chang L.Y."/>
            <person name="Hsu C.Y."/>
            <person name="Yang H.T."/>
            <person name="Sudianto E."/>
            <person name="Hsu M.H."/>
            <person name="Wu K.P."/>
            <person name="Wang L.N."/>
            <person name="Leebens-Mack J.H."/>
            <person name="Tsai I.J."/>
        </authorList>
    </citation>
    <scope>NUCLEOTIDE SEQUENCE [LARGE SCALE GENOMIC DNA]</scope>
    <source>
        <strain evidence="5">cv. Chaw 1501</strain>
        <tissue evidence="4">Young leaves</tissue>
    </source>
</reference>
<evidence type="ECO:0000256" key="1">
    <source>
        <dbReference type="PROSITE-ProRule" id="PRU00047"/>
    </source>
</evidence>
<evidence type="ECO:0000313" key="5">
    <source>
        <dbReference type="Proteomes" id="UP000283530"/>
    </source>
</evidence>
<dbReference type="STRING" id="337451.A0A3S3NI36"/>
<dbReference type="PANTHER" id="PTHR34222">
    <property type="entry name" value="GAG_PRE-INTEGRS DOMAIN-CONTAINING PROTEIN"/>
    <property type="match status" value="1"/>
</dbReference>
<feature type="chain" id="PRO_5018550497" evidence="2">
    <location>
        <begin position="18"/>
        <end position="374"/>
    </location>
</feature>
<dbReference type="SMART" id="SM00343">
    <property type="entry name" value="ZnF_C2HC"/>
    <property type="match status" value="2"/>
</dbReference>
<dbReference type="Pfam" id="PF07727">
    <property type="entry name" value="RVT_2"/>
    <property type="match status" value="1"/>
</dbReference>
<dbReference type="Gene3D" id="4.10.60.10">
    <property type="entry name" value="Zinc finger, CCHC-type"/>
    <property type="match status" value="1"/>
</dbReference>
<evidence type="ECO:0000256" key="2">
    <source>
        <dbReference type="SAM" id="SignalP"/>
    </source>
</evidence>
<gene>
    <name evidence="4" type="ORF">CKAN_00873700</name>
</gene>
<dbReference type="SUPFAM" id="SSF57756">
    <property type="entry name" value="Retrovirus zinc finger-like domains"/>
    <property type="match status" value="1"/>
</dbReference>
<dbReference type="InterPro" id="IPR001878">
    <property type="entry name" value="Znf_CCHC"/>
</dbReference>
<dbReference type="OrthoDB" id="1301386at2759"/>
<dbReference type="InterPro" id="IPR036875">
    <property type="entry name" value="Znf_CCHC_sf"/>
</dbReference>
<comment type="caution">
    <text evidence="4">The sequence shown here is derived from an EMBL/GenBank/DDBJ whole genome shotgun (WGS) entry which is preliminary data.</text>
</comment>
<dbReference type="EMBL" id="QPKB01000003">
    <property type="protein sequence ID" value="RWR80118.1"/>
    <property type="molecule type" value="Genomic_DNA"/>
</dbReference>
<dbReference type="InterPro" id="IPR043502">
    <property type="entry name" value="DNA/RNA_pol_sf"/>
</dbReference>
<dbReference type="SUPFAM" id="SSF56672">
    <property type="entry name" value="DNA/RNA polymerases"/>
    <property type="match status" value="1"/>
</dbReference>
<evidence type="ECO:0000259" key="3">
    <source>
        <dbReference type="PROSITE" id="PS50158"/>
    </source>
</evidence>
<evidence type="ECO:0000313" key="4">
    <source>
        <dbReference type="EMBL" id="RWR80118.1"/>
    </source>
</evidence>
<name>A0A3S3NI36_9MAGN</name>
<keyword evidence="1" id="KW-0863">Zinc-finger</keyword>
<dbReference type="Proteomes" id="UP000283530">
    <property type="component" value="Unassembled WGS sequence"/>
</dbReference>
<proteinExistence type="predicted"/>